<protein>
    <recommendedName>
        <fullName evidence="3">RRM domain-containing protein</fullName>
    </recommendedName>
</protein>
<sequence length="754" mass="83474">MPAYSSLRYPKKTLMKASSFDVLRQMTSNEEIAAKGLDTFSSHDKTAPRRPASSNNLALQTQRYLERESSLAFQIGDASGDDVFIDQPAPELGYGESTPKEYGSGAEDRSIESGKQSTQRDTSWALVPREPLQTDAQNIYPSSACVFVANLSQNFDDGKLEVEVTKYFSQFGTVFVKIRRDGRQMPFAFCQFTSDADAENAEKYGSGAMILGRPCRVEKATAHSCFVVYKLSGEDISRQEAYDLLSELGTIAKVYPLGSRSQKTEKLPPAMVVHYKRYDSLRSVVKTLEGHPVFCVDAYDPKTGTRQHNKRGDEQNFAQYEKDRRSAYFGNLPLTMTSDGLKSLASSCGKVICAELATKEVPQTGGKTITTCFGFVEFTRPDSVDNAIMSYHRKPIDEHVVKVERKRTRTINGFSYAANNAQRGYSVTIPSTWHGSRRGNRSSNANRIMNADVFKPPVSPISAQDFPTSTFEQQQDAMAPLNAVHIEAHQASQTSAKESLQPTATSTAASEEIPAILAEFLARSSSHGLDCQIPASGHGKVIESDRAAKSNNMKGVAMERESFTSGTMGKYSPEGLKPTSTIVLTPKKSEQYVDDGYQGKEKEPSFDRKHGHSVSEETKVKRDMETPTISPSCPDAKTPHEQGIEPTTSCFYPIIPPYPYSPYGFHPIPPFMANHMTPQGGPALYNSFGHAYYSPAPYSDMYTMYPMMQHFPTAPLETPTRLRVSPQIINNGQNESQKELYGMSPKPKDKDEAR</sequence>
<name>A0A2P4ZEK8_9HYPO</name>
<dbReference type="PANTHER" id="PTHR15241">
    <property type="entry name" value="TRANSFORMER-2-RELATED"/>
    <property type="match status" value="1"/>
</dbReference>
<dbReference type="PANTHER" id="PTHR15241:SF304">
    <property type="entry name" value="RRM DOMAIN-CONTAINING PROTEIN"/>
    <property type="match status" value="1"/>
</dbReference>
<evidence type="ECO:0000256" key="1">
    <source>
        <dbReference type="PROSITE-ProRule" id="PRU00176"/>
    </source>
</evidence>
<feature type="compositionally biased region" description="Polar residues" evidence="2">
    <location>
        <begin position="113"/>
        <end position="122"/>
    </location>
</feature>
<evidence type="ECO:0000259" key="3">
    <source>
        <dbReference type="PROSITE" id="PS50102"/>
    </source>
</evidence>
<comment type="caution">
    <text evidence="4">The sequence shown here is derived from an EMBL/GenBank/DDBJ whole genome shotgun (WGS) entry which is preliminary data.</text>
</comment>
<accession>A0A2P4ZEK8</accession>
<dbReference type="SMART" id="SM00360">
    <property type="entry name" value="RRM"/>
    <property type="match status" value="2"/>
</dbReference>
<dbReference type="STRING" id="398673.A0A2P4ZEK8"/>
<keyword evidence="1" id="KW-0694">RNA-binding</keyword>
<dbReference type="Pfam" id="PF00076">
    <property type="entry name" value="RRM_1"/>
    <property type="match status" value="2"/>
</dbReference>
<feature type="domain" description="RRM" evidence="3">
    <location>
        <begin position="144"/>
        <end position="222"/>
    </location>
</feature>
<dbReference type="SUPFAM" id="SSF54928">
    <property type="entry name" value="RNA-binding domain, RBD"/>
    <property type="match status" value="2"/>
</dbReference>
<organism evidence="4 5">
    <name type="scientific">Trichoderma gamsii</name>
    <dbReference type="NCBI Taxonomy" id="398673"/>
    <lineage>
        <taxon>Eukaryota</taxon>
        <taxon>Fungi</taxon>
        <taxon>Dikarya</taxon>
        <taxon>Ascomycota</taxon>
        <taxon>Pezizomycotina</taxon>
        <taxon>Sordariomycetes</taxon>
        <taxon>Hypocreomycetidae</taxon>
        <taxon>Hypocreales</taxon>
        <taxon>Hypocreaceae</taxon>
        <taxon>Trichoderma</taxon>
    </lineage>
</organism>
<feature type="domain" description="RRM" evidence="3">
    <location>
        <begin position="325"/>
        <end position="408"/>
    </location>
</feature>
<dbReference type="GeneID" id="29988456"/>
<dbReference type="Proteomes" id="UP000054821">
    <property type="component" value="Unassembled WGS sequence"/>
</dbReference>
<dbReference type="InterPro" id="IPR012677">
    <property type="entry name" value="Nucleotide-bd_a/b_plait_sf"/>
</dbReference>
<evidence type="ECO:0000256" key="2">
    <source>
        <dbReference type="SAM" id="MobiDB-lite"/>
    </source>
</evidence>
<feature type="compositionally biased region" description="Basic and acidic residues" evidence="2">
    <location>
        <begin position="597"/>
        <end position="625"/>
    </location>
</feature>
<evidence type="ECO:0000313" key="5">
    <source>
        <dbReference type="Proteomes" id="UP000054821"/>
    </source>
</evidence>
<gene>
    <name evidence="4" type="ORF">TGAM01_v208389</name>
</gene>
<evidence type="ECO:0000313" key="4">
    <source>
        <dbReference type="EMBL" id="PON22703.1"/>
    </source>
</evidence>
<reference evidence="4 5" key="1">
    <citation type="journal article" date="2016" name="Genome Announc.">
        <title>Draft Whole-Genome Sequence of Trichoderma gamsii T6085, a Promising Biocontrol Agent of Fusarium Head Blight on Wheat.</title>
        <authorList>
            <person name="Baroncelli R."/>
            <person name="Zapparata A."/>
            <person name="Piaggeschi G."/>
            <person name="Sarrocco S."/>
            <person name="Vannacci G."/>
        </authorList>
    </citation>
    <scope>NUCLEOTIDE SEQUENCE [LARGE SCALE GENOMIC DNA]</scope>
    <source>
        <strain evidence="4 5">T6085</strain>
    </source>
</reference>
<dbReference type="RefSeq" id="XP_018658419.1">
    <property type="nucleotide sequence ID" value="XM_018808373.1"/>
</dbReference>
<proteinExistence type="predicted"/>
<dbReference type="InterPro" id="IPR035979">
    <property type="entry name" value="RBD_domain_sf"/>
</dbReference>
<dbReference type="PROSITE" id="PS50102">
    <property type="entry name" value="RRM"/>
    <property type="match status" value="2"/>
</dbReference>
<feature type="region of interest" description="Disordered" evidence="2">
    <location>
        <begin position="597"/>
        <end position="641"/>
    </location>
</feature>
<dbReference type="GO" id="GO:0003723">
    <property type="term" value="F:RNA binding"/>
    <property type="evidence" value="ECO:0007669"/>
    <property type="project" value="UniProtKB-UniRule"/>
</dbReference>
<dbReference type="InterPro" id="IPR000504">
    <property type="entry name" value="RRM_dom"/>
</dbReference>
<dbReference type="AlphaFoldDB" id="A0A2P4ZEK8"/>
<feature type="region of interest" description="Disordered" evidence="2">
    <location>
        <begin position="725"/>
        <end position="754"/>
    </location>
</feature>
<dbReference type="EMBL" id="JPDN02000035">
    <property type="protein sequence ID" value="PON22703.1"/>
    <property type="molecule type" value="Genomic_DNA"/>
</dbReference>
<feature type="region of interest" description="Disordered" evidence="2">
    <location>
        <begin position="82"/>
        <end position="122"/>
    </location>
</feature>
<keyword evidence="5" id="KW-1185">Reference proteome</keyword>
<feature type="region of interest" description="Disordered" evidence="2">
    <location>
        <begin position="34"/>
        <end position="59"/>
    </location>
</feature>
<feature type="region of interest" description="Disordered" evidence="2">
    <location>
        <begin position="560"/>
        <end position="580"/>
    </location>
</feature>
<dbReference type="Gene3D" id="3.30.70.330">
    <property type="match status" value="2"/>
</dbReference>